<accession>A0ABW7TGT0</accession>
<sequence length="79" mass="8122">RGAGLFGLRPKKRTPALRAGVPLPLRGSGGGSLRSPLADALRATANHSDGAPRCGARPGKPGRWPPLRSSHPQATLRAA</sequence>
<reference evidence="2 3" key="1">
    <citation type="submission" date="2024-10" db="EMBL/GenBank/DDBJ databases">
        <title>The Natural Products Discovery Center: Release of the First 8490 Sequenced Strains for Exploring Actinobacteria Biosynthetic Diversity.</title>
        <authorList>
            <person name="Kalkreuter E."/>
            <person name="Kautsar S.A."/>
            <person name="Yang D."/>
            <person name="Bader C.D."/>
            <person name="Teijaro C.N."/>
            <person name="Fluegel L."/>
            <person name="Davis C.M."/>
            <person name="Simpson J.R."/>
            <person name="Lauterbach L."/>
            <person name="Steele A.D."/>
            <person name="Gui C."/>
            <person name="Meng S."/>
            <person name="Li G."/>
            <person name="Viehrig K."/>
            <person name="Ye F."/>
            <person name="Su P."/>
            <person name="Kiefer A.F."/>
            <person name="Nichols A."/>
            <person name="Cepeda A.J."/>
            <person name="Yan W."/>
            <person name="Fan B."/>
            <person name="Jiang Y."/>
            <person name="Adhikari A."/>
            <person name="Zheng C.-J."/>
            <person name="Schuster L."/>
            <person name="Cowan T.M."/>
            <person name="Smanski M.J."/>
            <person name="Chevrette M.G."/>
            <person name="De Carvalho L.P.S."/>
            <person name="Shen B."/>
        </authorList>
    </citation>
    <scope>NUCLEOTIDE SEQUENCE [LARGE SCALE GENOMIC DNA]</scope>
    <source>
        <strain evidence="2 3">NPDC020979</strain>
    </source>
</reference>
<dbReference type="EMBL" id="JBIRRB010000020">
    <property type="protein sequence ID" value="MFI0915361.1"/>
    <property type="molecule type" value="Genomic_DNA"/>
</dbReference>
<evidence type="ECO:0000313" key="2">
    <source>
        <dbReference type="EMBL" id="MFI0915361.1"/>
    </source>
</evidence>
<proteinExistence type="predicted"/>
<name>A0ABW7TGT0_9ACTN</name>
<dbReference type="Proteomes" id="UP001611162">
    <property type="component" value="Unassembled WGS sequence"/>
</dbReference>
<feature type="region of interest" description="Disordered" evidence="1">
    <location>
        <begin position="1"/>
        <end position="79"/>
    </location>
</feature>
<feature type="non-terminal residue" evidence="2">
    <location>
        <position position="1"/>
    </location>
</feature>
<gene>
    <name evidence="2" type="ORF">ACH4TF_33750</name>
</gene>
<evidence type="ECO:0000313" key="3">
    <source>
        <dbReference type="Proteomes" id="UP001611162"/>
    </source>
</evidence>
<organism evidence="2 3">
    <name type="scientific">Streptomyces abikoensis</name>
    <dbReference type="NCBI Taxonomy" id="97398"/>
    <lineage>
        <taxon>Bacteria</taxon>
        <taxon>Bacillati</taxon>
        <taxon>Actinomycetota</taxon>
        <taxon>Actinomycetes</taxon>
        <taxon>Kitasatosporales</taxon>
        <taxon>Streptomycetaceae</taxon>
        <taxon>Streptomyces</taxon>
    </lineage>
</organism>
<evidence type="ECO:0000256" key="1">
    <source>
        <dbReference type="SAM" id="MobiDB-lite"/>
    </source>
</evidence>
<keyword evidence="3" id="KW-1185">Reference proteome</keyword>
<protein>
    <submittedName>
        <fullName evidence="2">Uncharacterized protein</fullName>
    </submittedName>
</protein>
<comment type="caution">
    <text evidence="2">The sequence shown here is derived from an EMBL/GenBank/DDBJ whole genome shotgun (WGS) entry which is preliminary data.</text>
</comment>
<dbReference type="RefSeq" id="WP_397614947.1">
    <property type="nucleotide sequence ID" value="NZ_JBIRRB010000020.1"/>
</dbReference>